<dbReference type="Gene3D" id="6.10.340.10">
    <property type="match status" value="1"/>
</dbReference>
<comment type="similarity">
    <text evidence="3">Belongs to the methyl-accepting chemotaxis (MCP) protein family.</text>
</comment>
<feature type="domain" description="HAMP" evidence="9">
    <location>
        <begin position="211"/>
        <end position="264"/>
    </location>
</feature>
<comment type="caution">
    <text evidence="10">The sequence shown here is derived from an EMBL/GenBank/DDBJ whole genome shotgun (WGS) entry which is preliminary data.</text>
</comment>
<keyword evidence="6" id="KW-1133">Transmembrane helix</keyword>
<dbReference type="GO" id="GO:0007165">
    <property type="term" value="P:signal transduction"/>
    <property type="evidence" value="ECO:0007669"/>
    <property type="project" value="UniProtKB-KW"/>
</dbReference>
<evidence type="ECO:0000256" key="1">
    <source>
        <dbReference type="ARBA" id="ARBA00004370"/>
    </source>
</evidence>
<dbReference type="EMBL" id="JACIJP010000001">
    <property type="protein sequence ID" value="MBB6122793.1"/>
    <property type="molecule type" value="Genomic_DNA"/>
</dbReference>
<dbReference type="PANTHER" id="PTHR43531:SF11">
    <property type="entry name" value="METHYL-ACCEPTING CHEMOTAXIS PROTEIN 3"/>
    <property type="match status" value="1"/>
</dbReference>
<dbReference type="SUPFAM" id="SSF158472">
    <property type="entry name" value="HAMP domain-like"/>
    <property type="match status" value="1"/>
</dbReference>
<dbReference type="PANTHER" id="PTHR43531">
    <property type="entry name" value="PROTEIN ICFG"/>
    <property type="match status" value="1"/>
</dbReference>
<feature type="domain" description="Methyl-accepting transducer" evidence="8">
    <location>
        <begin position="329"/>
        <end position="558"/>
    </location>
</feature>
<keyword evidence="11" id="KW-1185">Reference proteome</keyword>
<dbReference type="GO" id="GO:0004888">
    <property type="term" value="F:transmembrane signaling receptor activity"/>
    <property type="evidence" value="ECO:0007669"/>
    <property type="project" value="InterPro"/>
</dbReference>
<dbReference type="SMART" id="SM00283">
    <property type="entry name" value="MA"/>
    <property type="match status" value="1"/>
</dbReference>
<dbReference type="PROSITE" id="PS50885">
    <property type="entry name" value="HAMP"/>
    <property type="match status" value="2"/>
</dbReference>
<feature type="chain" id="PRO_5032854315" evidence="7">
    <location>
        <begin position="28"/>
        <end position="630"/>
    </location>
</feature>
<dbReference type="GO" id="GO:0006935">
    <property type="term" value="P:chemotaxis"/>
    <property type="evidence" value="ECO:0007669"/>
    <property type="project" value="UniProtKB-KW"/>
</dbReference>
<feature type="region of interest" description="Disordered" evidence="5">
    <location>
        <begin position="576"/>
        <end position="630"/>
    </location>
</feature>
<feature type="signal peptide" evidence="7">
    <location>
        <begin position="1"/>
        <end position="27"/>
    </location>
</feature>
<dbReference type="SUPFAM" id="SSF58104">
    <property type="entry name" value="Methyl-accepting chemotaxis protein (MCP) signaling domain"/>
    <property type="match status" value="1"/>
</dbReference>
<evidence type="ECO:0000256" key="3">
    <source>
        <dbReference type="ARBA" id="ARBA00029447"/>
    </source>
</evidence>
<evidence type="ECO:0000259" key="9">
    <source>
        <dbReference type="PROSITE" id="PS50885"/>
    </source>
</evidence>
<dbReference type="InterPro" id="IPR047347">
    <property type="entry name" value="YvaQ-like_sensor"/>
</dbReference>
<dbReference type="SMART" id="SM00304">
    <property type="entry name" value="HAMP"/>
    <property type="match status" value="2"/>
</dbReference>
<dbReference type="AlphaFoldDB" id="A0A841IVU8"/>
<dbReference type="FunFam" id="1.10.287.950:FF:000001">
    <property type="entry name" value="Methyl-accepting chemotaxis sensory transducer"/>
    <property type="match status" value="1"/>
</dbReference>
<dbReference type="CDD" id="cd19411">
    <property type="entry name" value="MCP2201-like_sensor"/>
    <property type="match status" value="1"/>
</dbReference>
<dbReference type="RefSeq" id="WP_184077193.1">
    <property type="nucleotide sequence ID" value="NZ_JACIJP010000001.1"/>
</dbReference>
<dbReference type="Pfam" id="PF12729">
    <property type="entry name" value="4HB_MCP_1"/>
    <property type="match status" value="1"/>
</dbReference>
<evidence type="ECO:0000259" key="8">
    <source>
        <dbReference type="PROSITE" id="PS50111"/>
    </source>
</evidence>
<dbReference type="InterPro" id="IPR004090">
    <property type="entry name" value="Chemotax_Me-accpt_rcpt"/>
</dbReference>
<feature type="transmembrane region" description="Helical" evidence="6">
    <location>
        <begin position="192"/>
        <end position="210"/>
    </location>
</feature>
<dbReference type="Gene3D" id="1.10.287.950">
    <property type="entry name" value="Methyl-accepting chemotaxis protein"/>
    <property type="match status" value="1"/>
</dbReference>
<dbReference type="InterPro" id="IPR004089">
    <property type="entry name" value="MCPsignal_dom"/>
</dbReference>
<feature type="compositionally biased region" description="Polar residues" evidence="5">
    <location>
        <begin position="578"/>
        <end position="589"/>
    </location>
</feature>
<dbReference type="InterPro" id="IPR024478">
    <property type="entry name" value="HlyB_4HB_MCP"/>
</dbReference>
<dbReference type="Pfam" id="PF00672">
    <property type="entry name" value="HAMP"/>
    <property type="match status" value="1"/>
</dbReference>
<gene>
    <name evidence="10" type="ORF">FHS92_000500</name>
</gene>
<reference evidence="10 11" key="1">
    <citation type="submission" date="2020-08" db="EMBL/GenBank/DDBJ databases">
        <title>Genomic Encyclopedia of Type Strains, Phase IV (KMG-IV): sequencing the most valuable type-strain genomes for metagenomic binning, comparative biology and taxonomic classification.</title>
        <authorList>
            <person name="Goeker M."/>
        </authorList>
    </citation>
    <scope>NUCLEOTIDE SEQUENCE [LARGE SCALE GENOMIC DNA]</scope>
    <source>
        <strain evidence="10 11">DSM 102255</strain>
    </source>
</reference>
<dbReference type="GO" id="GO:0016020">
    <property type="term" value="C:membrane"/>
    <property type="evidence" value="ECO:0007669"/>
    <property type="project" value="UniProtKB-SubCell"/>
</dbReference>
<evidence type="ECO:0000313" key="10">
    <source>
        <dbReference type="EMBL" id="MBB6122793.1"/>
    </source>
</evidence>
<evidence type="ECO:0000256" key="7">
    <source>
        <dbReference type="SAM" id="SignalP"/>
    </source>
</evidence>
<feature type="compositionally biased region" description="Low complexity" evidence="5">
    <location>
        <begin position="597"/>
        <end position="612"/>
    </location>
</feature>
<feature type="domain" description="HAMP" evidence="9">
    <location>
        <begin position="278"/>
        <end position="324"/>
    </location>
</feature>
<keyword evidence="6" id="KW-0812">Transmembrane</keyword>
<accession>A0A841IVU8</accession>
<proteinExistence type="inferred from homology"/>
<evidence type="ECO:0000256" key="4">
    <source>
        <dbReference type="PROSITE-ProRule" id="PRU00284"/>
    </source>
</evidence>
<keyword evidence="6" id="KW-0472">Membrane</keyword>
<comment type="subcellular location">
    <subcellularLocation>
        <location evidence="1">Membrane</location>
    </subcellularLocation>
</comment>
<dbReference type="PRINTS" id="PR00260">
    <property type="entry name" value="CHEMTRNSDUCR"/>
</dbReference>
<keyword evidence="4" id="KW-0807">Transducer</keyword>
<organism evidence="10 11">
    <name type="scientific">Sphingobium subterraneum</name>
    <dbReference type="NCBI Taxonomy" id="627688"/>
    <lineage>
        <taxon>Bacteria</taxon>
        <taxon>Pseudomonadati</taxon>
        <taxon>Pseudomonadota</taxon>
        <taxon>Alphaproteobacteria</taxon>
        <taxon>Sphingomonadales</taxon>
        <taxon>Sphingomonadaceae</taxon>
        <taxon>Sphingobium</taxon>
    </lineage>
</organism>
<evidence type="ECO:0000313" key="11">
    <source>
        <dbReference type="Proteomes" id="UP000552700"/>
    </source>
</evidence>
<dbReference type="InterPro" id="IPR051310">
    <property type="entry name" value="MCP_chemotaxis"/>
</dbReference>
<keyword evidence="2" id="KW-0145">Chemotaxis</keyword>
<dbReference type="CDD" id="cd11386">
    <property type="entry name" value="MCP_signal"/>
    <property type="match status" value="1"/>
</dbReference>
<protein>
    <submittedName>
        <fullName evidence="10">Methyl-accepting chemotaxis protein</fullName>
    </submittedName>
</protein>
<name>A0A841IVU8_9SPHN</name>
<dbReference type="PROSITE" id="PS50111">
    <property type="entry name" value="CHEMOTAXIS_TRANSDUC_2"/>
    <property type="match status" value="1"/>
</dbReference>
<dbReference type="CDD" id="cd06225">
    <property type="entry name" value="HAMP"/>
    <property type="match status" value="1"/>
</dbReference>
<evidence type="ECO:0000256" key="6">
    <source>
        <dbReference type="SAM" id="Phobius"/>
    </source>
</evidence>
<evidence type="ECO:0000256" key="2">
    <source>
        <dbReference type="ARBA" id="ARBA00022500"/>
    </source>
</evidence>
<dbReference type="Proteomes" id="UP000552700">
    <property type="component" value="Unassembled WGS sequence"/>
</dbReference>
<sequence>MLANIRIKPLVISCMLFMALCITVQTASSIWTGNKLGNQLNEVTDNGIPSMEALGEIATDAASLQGLVGQHILAPTREETAAIDQQLTTKIAEMNAQLDKYTPLLSDDKERRLFETVKQKWAQWIEDTDKVRRLSLDLRTADATAIFVGTQRQDALAIEEALRVQVRYNHDLNNQIGKLGDETIATSFRTNIGLAVVICTIVGAIVTLLIRRVTSPLAQLTETMGTMAEGQYDIAIPGSGKKDELGDIARALDAIRVGITHRAQAEAQRQAEIQGKIVSALGQGLAALKAGNLTHRITDAFPTEYEVLRTDFNDTIVELNTVICTVISTTGTVSNGAEEISSAADDLSQRTERQAASLEETSAAVSQLSGTVTNSARAAEAASQSALDAQHHAEESSKIVDQAVQAMGSVAKSSGEMETIVQMIDSIAFQTNLLALNASIEAARAGNAGNGFAVVANEVRSLSQRSASAAQEIKTLIDASSEYVTTGVNSVNRAGETLQLIRENATGLASMINEIAESAVEQAASLQQITVAVTDLDKITQQNAALVEESTAASRGLVSHASTLSTMVERFRVEQDRNVSSPKRPNQTSPAAPATPPAKRAAAGGSRRPAPRIQGNLAMAASQEEGWEEF</sequence>
<dbReference type="InterPro" id="IPR003660">
    <property type="entry name" value="HAMP_dom"/>
</dbReference>
<evidence type="ECO:0000256" key="5">
    <source>
        <dbReference type="SAM" id="MobiDB-lite"/>
    </source>
</evidence>
<dbReference type="Pfam" id="PF00015">
    <property type="entry name" value="MCPsignal"/>
    <property type="match status" value="1"/>
</dbReference>
<keyword evidence="7" id="KW-0732">Signal</keyword>